<name>A0A8H6I159_9AGAR</name>
<dbReference type="EMBL" id="JACGCI010000024">
    <property type="protein sequence ID" value="KAF6757003.1"/>
    <property type="molecule type" value="Genomic_DNA"/>
</dbReference>
<organism evidence="1 2">
    <name type="scientific">Ephemerocybe angulata</name>
    <dbReference type="NCBI Taxonomy" id="980116"/>
    <lineage>
        <taxon>Eukaryota</taxon>
        <taxon>Fungi</taxon>
        <taxon>Dikarya</taxon>
        <taxon>Basidiomycota</taxon>
        <taxon>Agaricomycotina</taxon>
        <taxon>Agaricomycetes</taxon>
        <taxon>Agaricomycetidae</taxon>
        <taxon>Agaricales</taxon>
        <taxon>Agaricineae</taxon>
        <taxon>Psathyrellaceae</taxon>
        <taxon>Ephemerocybe</taxon>
    </lineage>
</organism>
<dbReference type="Proteomes" id="UP000521943">
    <property type="component" value="Unassembled WGS sequence"/>
</dbReference>
<evidence type="ECO:0000313" key="2">
    <source>
        <dbReference type="Proteomes" id="UP000521943"/>
    </source>
</evidence>
<proteinExistence type="predicted"/>
<accession>A0A8H6I159</accession>
<keyword evidence="2" id="KW-1185">Reference proteome</keyword>
<evidence type="ECO:0000313" key="1">
    <source>
        <dbReference type="EMBL" id="KAF6757003.1"/>
    </source>
</evidence>
<reference evidence="1 2" key="1">
    <citation type="submission" date="2020-07" db="EMBL/GenBank/DDBJ databases">
        <title>Comparative genomics of pyrophilous fungi reveals a link between fire events and developmental genes.</title>
        <authorList>
            <consortium name="DOE Joint Genome Institute"/>
            <person name="Steindorff A.S."/>
            <person name="Carver A."/>
            <person name="Calhoun S."/>
            <person name="Stillman K."/>
            <person name="Liu H."/>
            <person name="Lipzen A."/>
            <person name="Pangilinan J."/>
            <person name="Labutti K."/>
            <person name="Bruns T.D."/>
            <person name="Grigoriev I.V."/>
        </authorList>
    </citation>
    <scope>NUCLEOTIDE SEQUENCE [LARGE SCALE GENOMIC DNA]</scope>
    <source>
        <strain evidence="1 2">CBS 144469</strain>
    </source>
</reference>
<gene>
    <name evidence="1" type="ORF">DFP72DRAFT_892914</name>
</gene>
<sequence>MLPSARLLSCADLVRSKFLPPDTSRALAKAPAERPMLVSFDRAIARDSSAPQAILCDRAFAPPALWVKSIILAATHRAVSDSPLSALKARRCAVMASSRKERRECWKGTSTALRSYMSGVSAAARALRRSESLGPNACATVPRRRAENVVRMNVNLMLRMVGE</sequence>
<dbReference type="AlphaFoldDB" id="A0A8H6I159"/>
<protein>
    <submittedName>
        <fullName evidence="1">Uncharacterized protein</fullName>
    </submittedName>
</protein>
<comment type="caution">
    <text evidence="1">The sequence shown here is derived from an EMBL/GenBank/DDBJ whole genome shotgun (WGS) entry which is preliminary data.</text>
</comment>